<evidence type="ECO:0000256" key="1">
    <source>
        <dbReference type="SAM" id="SignalP"/>
    </source>
</evidence>
<reference evidence="2 3" key="1">
    <citation type="submission" date="2019-03" db="EMBL/GenBank/DDBJ databases">
        <title>Flavobacterium AT-3-2 sp. nov., isolated from arctic soil.</title>
        <authorList>
            <person name="Chaudhary D.K."/>
        </authorList>
    </citation>
    <scope>NUCLEOTIDE SEQUENCE [LARGE SCALE GENOMIC DNA]</scope>
    <source>
        <strain evidence="2 3">AT-3-2</strain>
    </source>
</reference>
<accession>A0A4R5AYW0</accession>
<protein>
    <submittedName>
        <fullName evidence="2">DUF3575 domain-containing protein</fullName>
    </submittedName>
</protein>
<dbReference type="RefSeq" id="WP_131909126.1">
    <property type="nucleotide sequence ID" value="NZ_SMFM01000002.1"/>
</dbReference>
<dbReference type="AlphaFoldDB" id="A0A4R5AYW0"/>
<name>A0A4R5AYW0_9FLAO</name>
<organism evidence="2 3">
    <name type="scientific">Flavobacterium caseinilyticum</name>
    <dbReference type="NCBI Taxonomy" id="2541732"/>
    <lineage>
        <taxon>Bacteria</taxon>
        <taxon>Pseudomonadati</taxon>
        <taxon>Bacteroidota</taxon>
        <taxon>Flavobacteriia</taxon>
        <taxon>Flavobacteriales</taxon>
        <taxon>Flavobacteriaceae</taxon>
        <taxon>Flavobacterium</taxon>
    </lineage>
</organism>
<comment type="caution">
    <text evidence="2">The sequence shown here is derived from an EMBL/GenBank/DDBJ whole genome shotgun (WGS) entry which is preliminary data.</text>
</comment>
<evidence type="ECO:0000313" key="3">
    <source>
        <dbReference type="Proteomes" id="UP000295278"/>
    </source>
</evidence>
<sequence length="183" mass="21153">MKKIFLTAFLLFSFLSQSQTYIKANALTTLLTIPHVGIETSIGKKSTFQFDVTASFWKSINGHPSQFYIFTPEYRYHFKEKFNGFYAGAHIGATVFRFQKWNYYNANAYQEGVGYMGGVTVGYQKKLNRRFLLDFFIGGGSHQGFYKGYLIETGERYEPAKDYNKSGEWLPYRGGVMISYRID</sequence>
<evidence type="ECO:0000313" key="2">
    <source>
        <dbReference type="EMBL" id="TDD77359.1"/>
    </source>
</evidence>
<gene>
    <name evidence="2" type="ORF">E0F89_07165</name>
</gene>
<dbReference type="Proteomes" id="UP000295278">
    <property type="component" value="Unassembled WGS sequence"/>
</dbReference>
<feature type="chain" id="PRO_5020740205" evidence="1">
    <location>
        <begin position="19"/>
        <end position="183"/>
    </location>
</feature>
<dbReference type="OrthoDB" id="1001751at2"/>
<keyword evidence="1" id="KW-0732">Signal</keyword>
<keyword evidence="3" id="KW-1185">Reference proteome</keyword>
<feature type="signal peptide" evidence="1">
    <location>
        <begin position="1"/>
        <end position="18"/>
    </location>
</feature>
<dbReference type="EMBL" id="SMFM01000002">
    <property type="protein sequence ID" value="TDD77359.1"/>
    <property type="molecule type" value="Genomic_DNA"/>
</dbReference>
<proteinExistence type="predicted"/>
<dbReference type="Pfam" id="PF12099">
    <property type="entry name" value="DUF3575"/>
    <property type="match status" value="1"/>
</dbReference>
<dbReference type="InterPro" id="IPR021958">
    <property type="entry name" value="DUF3575"/>
</dbReference>